<evidence type="ECO:0000313" key="1">
    <source>
        <dbReference type="EMBL" id="ERN14933.1"/>
    </source>
</evidence>
<accession>U5D3J2</accession>
<dbReference type="Proteomes" id="UP000017836">
    <property type="component" value="Unassembled WGS sequence"/>
</dbReference>
<evidence type="ECO:0000313" key="2">
    <source>
        <dbReference type="Proteomes" id="UP000017836"/>
    </source>
</evidence>
<reference evidence="2" key="1">
    <citation type="journal article" date="2013" name="Science">
        <title>The Amborella genome and the evolution of flowering plants.</title>
        <authorList>
            <consortium name="Amborella Genome Project"/>
        </authorList>
    </citation>
    <scope>NUCLEOTIDE SEQUENCE [LARGE SCALE GENOMIC DNA]</scope>
</reference>
<gene>
    <name evidence="1" type="ORF">AMTR_s00032p00197810</name>
</gene>
<proteinExistence type="predicted"/>
<name>U5D3J2_AMBTC</name>
<dbReference type="Gramene" id="ERN14933">
    <property type="protein sequence ID" value="ERN14933"/>
    <property type="gene ID" value="AMTR_s00032p00197810"/>
</dbReference>
<dbReference type="EMBL" id="KI392518">
    <property type="protein sequence ID" value="ERN14933.1"/>
    <property type="molecule type" value="Genomic_DNA"/>
</dbReference>
<dbReference type="HOGENOM" id="CLU_2281208_0_0_1"/>
<dbReference type="AlphaFoldDB" id="U5D3J2"/>
<keyword evidence="2" id="KW-1185">Reference proteome</keyword>
<protein>
    <submittedName>
        <fullName evidence="1">Uncharacterized protein</fullName>
    </submittedName>
</protein>
<sequence>MLHPNKKDKDRFVFWVQDASGCINHLKHPQSSMWGEVSCPNVPENVRQKIMAIITTNKEKKVAKKRIIHEIGIQFYQARDDDIGLEAQLELARRASLEDMYH</sequence>
<organism evidence="1 2">
    <name type="scientific">Amborella trichopoda</name>
    <dbReference type="NCBI Taxonomy" id="13333"/>
    <lineage>
        <taxon>Eukaryota</taxon>
        <taxon>Viridiplantae</taxon>
        <taxon>Streptophyta</taxon>
        <taxon>Embryophyta</taxon>
        <taxon>Tracheophyta</taxon>
        <taxon>Spermatophyta</taxon>
        <taxon>Magnoliopsida</taxon>
        <taxon>Amborellales</taxon>
        <taxon>Amborellaceae</taxon>
        <taxon>Amborella</taxon>
    </lineage>
</organism>